<evidence type="ECO:0000256" key="1">
    <source>
        <dbReference type="SAM" id="MobiDB-lite"/>
    </source>
</evidence>
<dbReference type="EMBL" id="BOMW01000027">
    <property type="protein sequence ID" value="GIF05495.1"/>
    <property type="molecule type" value="Genomic_DNA"/>
</dbReference>
<organism evidence="2 3">
    <name type="scientific">Actinoplanes siamensis</name>
    <dbReference type="NCBI Taxonomy" id="1223317"/>
    <lineage>
        <taxon>Bacteria</taxon>
        <taxon>Bacillati</taxon>
        <taxon>Actinomycetota</taxon>
        <taxon>Actinomycetes</taxon>
        <taxon>Micromonosporales</taxon>
        <taxon>Micromonosporaceae</taxon>
        <taxon>Actinoplanes</taxon>
    </lineage>
</organism>
<name>A0A919N6Z5_9ACTN</name>
<protein>
    <submittedName>
        <fullName evidence="2">Uncharacterized protein</fullName>
    </submittedName>
</protein>
<dbReference type="Proteomes" id="UP000629619">
    <property type="component" value="Unassembled WGS sequence"/>
</dbReference>
<accession>A0A919N6Z5</accession>
<sequence length="66" mass="7171">MPGALRDAPAHPGPALVAVNPDEPPLPGKVTYEQAKKFAASWLKGQPHRASTAGTLFRDRIQRLRD</sequence>
<proteinExistence type="predicted"/>
<dbReference type="RefSeq" id="WP_239102692.1">
    <property type="nucleotide sequence ID" value="NZ_BOMW01000027.1"/>
</dbReference>
<keyword evidence="3" id="KW-1185">Reference proteome</keyword>
<reference evidence="2" key="1">
    <citation type="submission" date="2021-01" db="EMBL/GenBank/DDBJ databases">
        <title>Whole genome shotgun sequence of Actinoplanes siamensis NBRC 109076.</title>
        <authorList>
            <person name="Komaki H."/>
            <person name="Tamura T."/>
        </authorList>
    </citation>
    <scope>NUCLEOTIDE SEQUENCE</scope>
    <source>
        <strain evidence="2">NBRC 109076</strain>
    </source>
</reference>
<feature type="region of interest" description="Disordered" evidence="1">
    <location>
        <begin position="1"/>
        <end position="22"/>
    </location>
</feature>
<dbReference type="AlphaFoldDB" id="A0A919N6Z5"/>
<evidence type="ECO:0000313" key="2">
    <source>
        <dbReference type="EMBL" id="GIF05495.1"/>
    </source>
</evidence>
<evidence type="ECO:0000313" key="3">
    <source>
        <dbReference type="Proteomes" id="UP000629619"/>
    </source>
</evidence>
<gene>
    <name evidence="2" type="ORF">Asi03nite_30330</name>
</gene>
<comment type="caution">
    <text evidence="2">The sequence shown here is derived from an EMBL/GenBank/DDBJ whole genome shotgun (WGS) entry which is preliminary data.</text>
</comment>